<keyword evidence="4 8" id="KW-0732">Signal</keyword>
<proteinExistence type="inferred from homology"/>
<dbReference type="PANTHER" id="PTHR47245:SF1">
    <property type="entry name" value="FOLDASE PROTEIN PRSA"/>
    <property type="match status" value="1"/>
</dbReference>
<dbReference type="Proteomes" id="UP000240505">
    <property type="component" value="Chromosome"/>
</dbReference>
<dbReference type="GO" id="GO:0003755">
    <property type="term" value="F:peptidyl-prolyl cis-trans isomerase activity"/>
    <property type="evidence" value="ECO:0007669"/>
    <property type="project" value="UniProtKB-KW"/>
</dbReference>
<dbReference type="InterPro" id="IPR050245">
    <property type="entry name" value="PrsA_foldase"/>
</dbReference>
<keyword evidence="5 7" id="KW-0697">Rotamase</keyword>
<evidence type="ECO:0000256" key="5">
    <source>
        <dbReference type="ARBA" id="ARBA00023110"/>
    </source>
</evidence>
<evidence type="ECO:0000313" key="11">
    <source>
        <dbReference type="Proteomes" id="UP000240505"/>
    </source>
</evidence>
<accession>A0A2R4CBF2</accession>
<evidence type="ECO:0000313" key="10">
    <source>
        <dbReference type="EMBL" id="AVR96931.1"/>
    </source>
</evidence>
<dbReference type="EC" id="5.2.1.8" evidence="3"/>
<evidence type="ECO:0000256" key="8">
    <source>
        <dbReference type="SAM" id="SignalP"/>
    </source>
</evidence>
<feature type="domain" description="PpiC" evidence="9">
    <location>
        <begin position="130"/>
        <end position="220"/>
    </location>
</feature>
<dbReference type="InterPro" id="IPR027304">
    <property type="entry name" value="Trigger_fact/SurA_dom_sf"/>
</dbReference>
<comment type="catalytic activity">
    <reaction evidence="1">
        <text>[protein]-peptidylproline (omega=180) = [protein]-peptidylproline (omega=0)</text>
        <dbReference type="Rhea" id="RHEA:16237"/>
        <dbReference type="Rhea" id="RHEA-COMP:10747"/>
        <dbReference type="Rhea" id="RHEA-COMP:10748"/>
        <dbReference type="ChEBI" id="CHEBI:83833"/>
        <dbReference type="ChEBI" id="CHEBI:83834"/>
        <dbReference type="EC" id="5.2.1.8"/>
    </reaction>
</comment>
<dbReference type="SUPFAM" id="SSF54534">
    <property type="entry name" value="FKBP-like"/>
    <property type="match status" value="1"/>
</dbReference>
<dbReference type="PROSITE" id="PS50198">
    <property type="entry name" value="PPIC_PPIASE_2"/>
    <property type="match status" value="1"/>
</dbReference>
<gene>
    <name evidence="10" type="ORF">C9I28_15640</name>
</gene>
<dbReference type="InterPro" id="IPR000297">
    <property type="entry name" value="PPIase_PpiC"/>
</dbReference>
<dbReference type="Gene3D" id="3.10.50.40">
    <property type="match status" value="1"/>
</dbReference>
<dbReference type="Gene3D" id="1.10.8.1040">
    <property type="match status" value="1"/>
</dbReference>
<dbReference type="AlphaFoldDB" id="A0A2R4CBF2"/>
<evidence type="ECO:0000259" key="9">
    <source>
        <dbReference type="PROSITE" id="PS50198"/>
    </source>
</evidence>
<name>A0A2R4CBF2_9BURK</name>
<organism evidence="10 11">
    <name type="scientific">Pseudoduganella armeniaca</name>
    <dbReference type="NCBI Taxonomy" id="2072590"/>
    <lineage>
        <taxon>Bacteria</taxon>
        <taxon>Pseudomonadati</taxon>
        <taxon>Pseudomonadota</taxon>
        <taxon>Betaproteobacteria</taxon>
        <taxon>Burkholderiales</taxon>
        <taxon>Oxalobacteraceae</taxon>
        <taxon>Telluria group</taxon>
        <taxon>Pseudoduganella</taxon>
    </lineage>
</organism>
<evidence type="ECO:0000256" key="7">
    <source>
        <dbReference type="PROSITE-ProRule" id="PRU00278"/>
    </source>
</evidence>
<sequence length="259" mass="28115">MILKPARLLLALIAVAAAPAFAQNVATVNGKAIPATRLDAVVKQVTAQGKQPDSPQLRDAIKKDLIAREVLVQEADKQGYSNKPDVKQALENTRQSIVINAMLADYVKKNPVKDADIKAEYDKYKASVGDKEYHARHILVGTEKEAQDIIAKLKGGAKFEELAKQSKDTGSAANGGDLDWASPGNFVKPFSDAMVALKDGQVTDKPVQSQYGYHVIKLEGSRAAKVPALDEVKSQIEQALTQKKIAAYRDELVKKAKVQ</sequence>
<dbReference type="RefSeq" id="WP_107142280.1">
    <property type="nucleotide sequence ID" value="NZ_CP028324.1"/>
</dbReference>
<dbReference type="SUPFAM" id="SSF109998">
    <property type="entry name" value="Triger factor/SurA peptide-binding domain-like"/>
    <property type="match status" value="1"/>
</dbReference>
<dbReference type="InterPro" id="IPR046357">
    <property type="entry name" value="PPIase_dom_sf"/>
</dbReference>
<evidence type="ECO:0000256" key="1">
    <source>
        <dbReference type="ARBA" id="ARBA00000971"/>
    </source>
</evidence>
<dbReference type="PANTHER" id="PTHR47245">
    <property type="entry name" value="PEPTIDYLPROLYL ISOMERASE"/>
    <property type="match status" value="1"/>
</dbReference>
<evidence type="ECO:0000256" key="6">
    <source>
        <dbReference type="ARBA" id="ARBA00023235"/>
    </source>
</evidence>
<dbReference type="OrthoDB" id="14196at2"/>
<dbReference type="EMBL" id="CP028324">
    <property type="protein sequence ID" value="AVR96931.1"/>
    <property type="molecule type" value="Genomic_DNA"/>
</dbReference>
<protein>
    <recommendedName>
        <fullName evidence="3">peptidylprolyl isomerase</fullName>
        <ecNumber evidence="3">5.2.1.8</ecNumber>
    </recommendedName>
</protein>
<keyword evidence="11" id="KW-1185">Reference proteome</keyword>
<comment type="similarity">
    <text evidence="2">Belongs to the PpiC/parvulin rotamase family.</text>
</comment>
<dbReference type="KEGG" id="masz:C9I28_15640"/>
<evidence type="ECO:0000256" key="3">
    <source>
        <dbReference type="ARBA" id="ARBA00013194"/>
    </source>
</evidence>
<feature type="signal peptide" evidence="8">
    <location>
        <begin position="1"/>
        <end position="22"/>
    </location>
</feature>
<feature type="chain" id="PRO_5015339671" description="peptidylprolyl isomerase" evidence="8">
    <location>
        <begin position="23"/>
        <end position="259"/>
    </location>
</feature>
<keyword evidence="6 7" id="KW-0413">Isomerase</keyword>
<reference evidence="10 11" key="1">
    <citation type="submission" date="2018-03" db="EMBL/GenBank/DDBJ databases">
        <title>Massilia armeniaca sp. nov., isolated from desert soil.</title>
        <authorList>
            <person name="Huang H."/>
            <person name="Ren M."/>
        </authorList>
    </citation>
    <scope>NUCLEOTIDE SEQUENCE [LARGE SCALE GENOMIC DNA]</scope>
    <source>
        <strain evidence="10 11">ZMN-3</strain>
    </source>
</reference>
<evidence type="ECO:0000256" key="2">
    <source>
        <dbReference type="ARBA" id="ARBA00007656"/>
    </source>
</evidence>
<evidence type="ECO:0000256" key="4">
    <source>
        <dbReference type="ARBA" id="ARBA00022729"/>
    </source>
</evidence>
<dbReference type="Pfam" id="PF13616">
    <property type="entry name" value="Rotamase_3"/>
    <property type="match status" value="1"/>
</dbReference>